<reference evidence="2" key="1">
    <citation type="submission" date="2019-11" db="EMBL/GenBank/DDBJ databases">
        <title>Isolation and characterization of two novel species in the genus Thiomicrorhabdus.</title>
        <authorList>
            <person name="Mochizuki J."/>
            <person name="Kojima H."/>
            <person name="Fukui M."/>
        </authorList>
    </citation>
    <scope>NUCLEOTIDE SEQUENCE [LARGE SCALE GENOMIC DNA]</scope>
    <source>
        <strain evidence="2">AkT22</strain>
    </source>
</reference>
<evidence type="ECO:0000313" key="1">
    <source>
        <dbReference type="EMBL" id="BBP44560.1"/>
    </source>
</evidence>
<dbReference type="Pfam" id="PF09996">
    <property type="entry name" value="DUF2237"/>
    <property type="match status" value="1"/>
</dbReference>
<protein>
    <recommendedName>
        <fullName evidence="3">DUF2237 domain-containing protein</fullName>
    </recommendedName>
</protein>
<gene>
    <name evidence="1" type="ORF">THMIRHAT_23060</name>
</gene>
<dbReference type="AlphaFoldDB" id="A0A6F8PRE6"/>
<accession>A0A6F8PRE6</accession>
<dbReference type="Gene3D" id="3.30.56.110">
    <property type="entry name" value="Protein of unknown function DUF2237"/>
    <property type="match status" value="1"/>
</dbReference>
<dbReference type="InterPro" id="IPR018714">
    <property type="entry name" value="DUF2237"/>
</dbReference>
<evidence type="ECO:0008006" key="3">
    <source>
        <dbReference type="Google" id="ProtNLM"/>
    </source>
</evidence>
<dbReference type="KEGG" id="tzo:THMIRHAT_23060"/>
<dbReference type="Proteomes" id="UP000501466">
    <property type="component" value="Chromosome"/>
</dbReference>
<dbReference type="PANTHER" id="PTHR37466:SF1">
    <property type="entry name" value="SLR1628 PROTEIN"/>
    <property type="match status" value="1"/>
</dbReference>
<evidence type="ECO:0000313" key="2">
    <source>
        <dbReference type="Proteomes" id="UP000501466"/>
    </source>
</evidence>
<name>A0A6F8PRE6_9GAMM</name>
<proteinExistence type="predicted"/>
<organism evidence="1 2">
    <name type="scientific">Thiosulfativibrio zosterae</name>
    <dbReference type="NCBI Taxonomy" id="2675053"/>
    <lineage>
        <taxon>Bacteria</taxon>
        <taxon>Pseudomonadati</taxon>
        <taxon>Pseudomonadota</taxon>
        <taxon>Gammaproteobacteria</taxon>
        <taxon>Thiotrichales</taxon>
        <taxon>Piscirickettsiaceae</taxon>
        <taxon>Thiosulfativibrio</taxon>
    </lineage>
</organism>
<keyword evidence="2" id="KW-1185">Reference proteome</keyword>
<dbReference type="PANTHER" id="PTHR37466">
    <property type="entry name" value="SLR1628 PROTEIN"/>
    <property type="match status" value="1"/>
</dbReference>
<sequence length="121" mass="13679">MPKLNLWGQPLETCSLDPMTGFYRDGLCRTDEHDRGRHVVCALVTEEFLAFSQRQGNDLSTPIPGMFPGLKPGEYWCLCALRWLEAYRAGVAPKIRFAATDEAVLNYVTLEELKPFALDLN</sequence>
<dbReference type="EMBL" id="AP021888">
    <property type="protein sequence ID" value="BBP44560.1"/>
    <property type="molecule type" value="Genomic_DNA"/>
</dbReference>